<keyword evidence="1 4" id="KW-0808">Transferase</keyword>
<keyword evidence="2" id="KW-0812">Transmembrane</keyword>
<keyword evidence="2" id="KW-0472">Membrane</keyword>
<dbReference type="SUPFAM" id="SSF53756">
    <property type="entry name" value="UDP-Glycosyltransferase/glycogen phosphorylase"/>
    <property type="match status" value="1"/>
</dbReference>
<proteinExistence type="predicted"/>
<evidence type="ECO:0000313" key="5">
    <source>
        <dbReference type="Proteomes" id="UP000034798"/>
    </source>
</evidence>
<evidence type="ECO:0000256" key="1">
    <source>
        <dbReference type="ARBA" id="ARBA00022679"/>
    </source>
</evidence>
<evidence type="ECO:0000259" key="3">
    <source>
        <dbReference type="Pfam" id="PF00534"/>
    </source>
</evidence>
<sequence>MKNNITLYSRIINFKKRIIKKRIVPKEISFVLDSFFNNLHNLIIISKDLTVNSIIKTKDLTKDSIIKTKDLTMDSIIRTKDLSNDFSREIIKSSQDTKKNRQKISILNSIVFFPFFIFQIIYVIILSLSLKRFNINQESDQRAIKNIQRICVNSFNVKKRVKKYYGRNSEIINPPICVDKFFYINDGGFWLSVNRLTPEKRIEIQINAFNEKPDTDLIVVGGYDNFNLSYVDNLKKSAGKNIIFLNHLSENNLRILYANCKGFIATSKDEDFGMSVVEAMASGKPVIVPNEGGYKETIINGETGVMIDDINKDKIIEAIKIIEENPIKYKEACEKQAKKFDTKIFIKKIKQLIKET</sequence>
<dbReference type="InterPro" id="IPR001296">
    <property type="entry name" value="Glyco_trans_1"/>
</dbReference>
<dbReference type="Proteomes" id="UP000034798">
    <property type="component" value="Unassembled WGS sequence"/>
</dbReference>
<dbReference type="Gene3D" id="3.40.50.2000">
    <property type="entry name" value="Glycogen Phosphorylase B"/>
    <property type="match status" value="1"/>
</dbReference>
<evidence type="ECO:0000313" key="4">
    <source>
        <dbReference type="EMBL" id="KKP89317.1"/>
    </source>
</evidence>
<feature type="transmembrane region" description="Helical" evidence="2">
    <location>
        <begin position="106"/>
        <end position="130"/>
    </location>
</feature>
<dbReference type="EMBL" id="LBQZ01000004">
    <property type="protein sequence ID" value="KKP89317.1"/>
    <property type="molecule type" value="Genomic_DNA"/>
</dbReference>
<name>A0A0G0GC79_9BACT</name>
<reference evidence="4 5" key="1">
    <citation type="journal article" date="2015" name="Nature">
        <title>rRNA introns, odd ribosomes, and small enigmatic genomes across a large radiation of phyla.</title>
        <authorList>
            <person name="Brown C.T."/>
            <person name="Hug L.A."/>
            <person name="Thomas B.C."/>
            <person name="Sharon I."/>
            <person name="Castelle C.J."/>
            <person name="Singh A."/>
            <person name="Wilkins M.J."/>
            <person name="Williams K.H."/>
            <person name="Banfield J.F."/>
        </authorList>
    </citation>
    <scope>NUCLEOTIDE SEQUENCE [LARGE SCALE GENOMIC DNA]</scope>
</reference>
<evidence type="ECO:0000256" key="2">
    <source>
        <dbReference type="SAM" id="Phobius"/>
    </source>
</evidence>
<protein>
    <submittedName>
        <fullName evidence="4">Glycosyltransferase</fullName>
    </submittedName>
</protein>
<keyword evidence="2" id="KW-1133">Transmembrane helix</keyword>
<dbReference type="PANTHER" id="PTHR46401">
    <property type="entry name" value="GLYCOSYLTRANSFERASE WBBK-RELATED"/>
    <property type="match status" value="1"/>
</dbReference>
<dbReference type="Pfam" id="PF00534">
    <property type="entry name" value="Glycos_transf_1"/>
    <property type="match status" value="1"/>
</dbReference>
<dbReference type="GO" id="GO:0016757">
    <property type="term" value="F:glycosyltransferase activity"/>
    <property type="evidence" value="ECO:0007669"/>
    <property type="project" value="InterPro"/>
</dbReference>
<organism evidence="4 5">
    <name type="scientific">Candidatus Nomurabacteria bacterium GW2011_GWC2_35_8</name>
    <dbReference type="NCBI Taxonomy" id="1618752"/>
    <lineage>
        <taxon>Bacteria</taxon>
        <taxon>Candidatus Nomuraibacteriota</taxon>
    </lineage>
</organism>
<feature type="domain" description="Glycosyl transferase family 1" evidence="3">
    <location>
        <begin position="189"/>
        <end position="339"/>
    </location>
</feature>
<gene>
    <name evidence="4" type="ORF">UR91_C0004G0011</name>
</gene>
<dbReference type="AlphaFoldDB" id="A0A0G0GC79"/>
<comment type="caution">
    <text evidence="4">The sequence shown here is derived from an EMBL/GenBank/DDBJ whole genome shotgun (WGS) entry which is preliminary data.</text>
</comment>
<dbReference type="PANTHER" id="PTHR46401:SF2">
    <property type="entry name" value="GLYCOSYLTRANSFERASE WBBK-RELATED"/>
    <property type="match status" value="1"/>
</dbReference>
<accession>A0A0G0GC79</accession>